<sequence>MITGMDNNTENKEFTVSQAADYLGVTVRTLHHWDAKGLLVPQVRTWSDYRIYTSDDLARGQRILVYRESGVPLAEIADLLDAAGGDERAHLLRQREMLLERRDGVERMLSAVENLLAEVTSGVYTGPVPPDRVREILGPDWDPDYQREAEERWGDTTEWAQSQEIMSQMGEDDWRAVREEGDAFARALAEAHERGVAPGSEEGNALAERQRSSISRWYDCPHGRQVILSAMYVGDGRFRTNWTVNGDDHTDYLVELIRANAAGHGVDVENPEW</sequence>
<keyword evidence="3" id="KW-0238">DNA-binding</keyword>
<keyword evidence="7" id="KW-1185">Reference proteome</keyword>
<dbReference type="STRING" id="1404245.CGLY_13895"/>
<dbReference type="InterPro" id="IPR036244">
    <property type="entry name" value="TipA-like_antibiotic-bd"/>
</dbReference>
<dbReference type="SMART" id="SM00422">
    <property type="entry name" value="HTH_MERR"/>
    <property type="match status" value="1"/>
</dbReference>
<proteinExistence type="predicted"/>
<evidence type="ECO:0000256" key="1">
    <source>
        <dbReference type="ARBA" id="ARBA00022491"/>
    </source>
</evidence>
<keyword evidence="1" id="KW-0678">Repressor</keyword>
<dbReference type="HOGENOM" id="CLU_060077_0_6_11"/>
<organism evidence="6 7">
    <name type="scientific">Corynebacterium glyciniphilum AJ 3170</name>
    <dbReference type="NCBI Taxonomy" id="1404245"/>
    <lineage>
        <taxon>Bacteria</taxon>
        <taxon>Bacillati</taxon>
        <taxon>Actinomycetota</taxon>
        <taxon>Actinomycetes</taxon>
        <taxon>Mycobacteriales</taxon>
        <taxon>Corynebacteriaceae</taxon>
        <taxon>Corynebacterium</taxon>
    </lineage>
</organism>
<evidence type="ECO:0000256" key="2">
    <source>
        <dbReference type="ARBA" id="ARBA00023015"/>
    </source>
</evidence>
<dbReference type="GO" id="GO:0003700">
    <property type="term" value="F:DNA-binding transcription factor activity"/>
    <property type="evidence" value="ECO:0007669"/>
    <property type="project" value="InterPro"/>
</dbReference>
<dbReference type="InterPro" id="IPR009061">
    <property type="entry name" value="DNA-bd_dom_put_sf"/>
</dbReference>
<reference evidence="6 7" key="1">
    <citation type="journal article" date="2015" name="Int. J. Syst. Evol. Microbiol.">
        <title>Revisiting Corynebacterium glyciniphilum (ex Kubota et al., 1972) sp. nov., nom. rev., isolated from putrefied banana.</title>
        <authorList>
            <person name="Al-Dilaimi A."/>
            <person name="Bednarz H."/>
            <person name="Lomker A."/>
            <person name="Niehaus K."/>
            <person name="Kalinowski J."/>
            <person name="Ruckert C."/>
        </authorList>
    </citation>
    <scope>NUCLEOTIDE SEQUENCE [LARGE SCALE GENOMIC DNA]</scope>
    <source>
        <strain evidence="6">AJ 3170</strain>
    </source>
</reference>
<dbReference type="Pfam" id="PF13411">
    <property type="entry name" value="MerR_1"/>
    <property type="match status" value="1"/>
</dbReference>
<dbReference type="EMBL" id="CP006842">
    <property type="protein sequence ID" value="AHW65219.1"/>
    <property type="molecule type" value="Genomic_DNA"/>
</dbReference>
<dbReference type="AlphaFoldDB" id="X5DV95"/>
<evidence type="ECO:0000313" key="6">
    <source>
        <dbReference type="EMBL" id="AHW65219.1"/>
    </source>
</evidence>
<dbReference type="PANTHER" id="PTHR30204:SF69">
    <property type="entry name" value="MERR-FAMILY TRANSCRIPTIONAL REGULATOR"/>
    <property type="match status" value="1"/>
</dbReference>
<dbReference type="InterPro" id="IPR012925">
    <property type="entry name" value="TipAS_dom"/>
</dbReference>
<dbReference type="Gene3D" id="1.10.490.50">
    <property type="entry name" value="Antibiotic binding domain of TipA-like multidrug resistance regulators"/>
    <property type="match status" value="1"/>
</dbReference>
<dbReference type="eggNOG" id="COG0789">
    <property type="taxonomic scope" value="Bacteria"/>
</dbReference>
<dbReference type="PROSITE" id="PS00552">
    <property type="entry name" value="HTH_MERR_1"/>
    <property type="match status" value="1"/>
</dbReference>
<dbReference type="PANTHER" id="PTHR30204">
    <property type="entry name" value="REDOX-CYCLING DRUG-SENSING TRANSCRIPTIONAL ACTIVATOR SOXR"/>
    <property type="match status" value="1"/>
</dbReference>
<feature type="domain" description="HTH merR-type" evidence="5">
    <location>
        <begin position="13"/>
        <end position="82"/>
    </location>
</feature>
<evidence type="ECO:0000256" key="3">
    <source>
        <dbReference type="ARBA" id="ARBA00023125"/>
    </source>
</evidence>
<dbReference type="SUPFAM" id="SSF89082">
    <property type="entry name" value="Antibiotic binding domain of TipA-like multidrug resistance regulators"/>
    <property type="match status" value="1"/>
</dbReference>
<name>X5DV95_9CORY</name>
<dbReference type="InterPro" id="IPR047057">
    <property type="entry name" value="MerR_fam"/>
</dbReference>
<protein>
    <submittedName>
        <fullName evidence="6">Putative transcriptional regulator, MerR-family</fullName>
    </submittedName>
</protein>
<dbReference type="Pfam" id="PF07739">
    <property type="entry name" value="TipAS"/>
    <property type="match status" value="1"/>
</dbReference>
<evidence type="ECO:0000313" key="7">
    <source>
        <dbReference type="Proteomes" id="UP000023703"/>
    </source>
</evidence>
<evidence type="ECO:0000256" key="4">
    <source>
        <dbReference type="ARBA" id="ARBA00023163"/>
    </source>
</evidence>
<dbReference type="KEGG" id="cgy:CGLY_13895"/>
<keyword evidence="2" id="KW-0805">Transcription regulation</keyword>
<dbReference type="Gene3D" id="1.10.1660.10">
    <property type="match status" value="1"/>
</dbReference>
<dbReference type="PROSITE" id="PS50937">
    <property type="entry name" value="HTH_MERR_2"/>
    <property type="match status" value="1"/>
</dbReference>
<gene>
    <name evidence="6" type="ORF">CGLY_13895</name>
</gene>
<accession>X5DV95</accession>
<evidence type="ECO:0000259" key="5">
    <source>
        <dbReference type="PROSITE" id="PS50937"/>
    </source>
</evidence>
<keyword evidence="4" id="KW-0804">Transcription</keyword>
<dbReference type="CDD" id="cd01106">
    <property type="entry name" value="HTH_TipAL-Mta"/>
    <property type="match status" value="1"/>
</dbReference>
<dbReference type="SUPFAM" id="SSF46955">
    <property type="entry name" value="Putative DNA-binding domain"/>
    <property type="match status" value="1"/>
</dbReference>
<dbReference type="InterPro" id="IPR000551">
    <property type="entry name" value="MerR-type_HTH_dom"/>
</dbReference>
<dbReference type="GO" id="GO:0003677">
    <property type="term" value="F:DNA binding"/>
    <property type="evidence" value="ECO:0007669"/>
    <property type="project" value="UniProtKB-KW"/>
</dbReference>
<dbReference type="Proteomes" id="UP000023703">
    <property type="component" value="Chromosome"/>
</dbReference>